<name>A0A8H7AKN1_9EURO</name>
<organism evidence="2 3">
    <name type="scientific">Endocarpon pusillum</name>
    <dbReference type="NCBI Taxonomy" id="364733"/>
    <lineage>
        <taxon>Eukaryota</taxon>
        <taxon>Fungi</taxon>
        <taxon>Dikarya</taxon>
        <taxon>Ascomycota</taxon>
        <taxon>Pezizomycotina</taxon>
        <taxon>Eurotiomycetes</taxon>
        <taxon>Chaetothyriomycetidae</taxon>
        <taxon>Verrucariales</taxon>
        <taxon>Verrucariaceae</taxon>
        <taxon>Endocarpon</taxon>
    </lineage>
</organism>
<proteinExistence type="predicted"/>
<keyword evidence="3" id="KW-1185">Reference proteome</keyword>
<accession>A0A8H7AKN1</accession>
<feature type="compositionally biased region" description="Basic and acidic residues" evidence="1">
    <location>
        <begin position="1"/>
        <end position="21"/>
    </location>
</feature>
<dbReference type="Proteomes" id="UP000606974">
    <property type="component" value="Unassembled WGS sequence"/>
</dbReference>
<dbReference type="AlphaFoldDB" id="A0A8H7AKN1"/>
<feature type="region of interest" description="Disordered" evidence="1">
    <location>
        <begin position="1"/>
        <end position="33"/>
    </location>
</feature>
<feature type="compositionally biased region" description="Polar residues" evidence="1">
    <location>
        <begin position="100"/>
        <end position="115"/>
    </location>
</feature>
<evidence type="ECO:0000313" key="3">
    <source>
        <dbReference type="Proteomes" id="UP000606974"/>
    </source>
</evidence>
<evidence type="ECO:0000313" key="2">
    <source>
        <dbReference type="EMBL" id="KAF7506855.1"/>
    </source>
</evidence>
<gene>
    <name evidence="2" type="ORF">GJ744_011201</name>
</gene>
<reference evidence="2" key="1">
    <citation type="submission" date="2020-02" db="EMBL/GenBank/DDBJ databases">
        <authorList>
            <person name="Palmer J.M."/>
        </authorList>
    </citation>
    <scope>NUCLEOTIDE SEQUENCE</scope>
    <source>
        <strain evidence="2">EPUS1.4</strain>
        <tissue evidence="2">Thallus</tissue>
    </source>
</reference>
<protein>
    <submittedName>
        <fullName evidence="2">Uncharacterized protein</fullName>
    </submittedName>
</protein>
<comment type="caution">
    <text evidence="2">The sequence shown here is derived from an EMBL/GenBank/DDBJ whole genome shotgun (WGS) entry which is preliminary data.</text>
</comment>
<sequence>MKTIRNRDQKKTSDSINREKNSTIYHSPAPPNLNVEAMANKATRKAKWERTFGALRTPAWQASVHAWQLQRLGCNAKDHLPGHPTYRANFCTPPHRHPQILNSYSSTKTAPNGLNSRAIDSESAK</sequence>
<feature type="region of interest" description="Disordered" evidence="1">
    <location>
        <begin position="90"/>
        <end position="125"/>
    </location>
</feature>
<dbReference type="EMBL" id="JAACFV010000079">
    <property type="protein sequence ID" value="KAF7506855.1"/>
    <property type="molecule type" value="Genomic_DNA"/>
</dbReference>
<evidence type="ECO:0000256" key="1">
    <source>
        <dbReference type="SAM" id="MobiDB-lite"/>
    </source>
</evidence>